<evidence type="ECO:0000256" key="1">
    <source>
        <dbReference type="SAM" id="Phobius"/>
    </source>
</evidence>
<feature type="transmembrane region" description="Helical" evidence="1">
    <location>
        <begin position="385"/>
        <end position="401"/>
    </location>
</feature>
<name>B1WXR5_CROS5</name>
<gene>
    <name evidence="2" type="ordered locus">cce_1552</name>
</gene>
<evidence type="ECO:0000313" key="3">
    <source>
        <dbReference type="Proteomes" id="UP000001203"/>
    </source>
</evidence>
<accession>B1WXR5</accession>
<dbReference type="AlphaFoldDB" id="B1WXR5"/>
<feature type="transmembrane region" description="Helical" evidence="1">
    <location>
        <begin position="295"/>
        <end position="327"/>
    </location>
</feature>
<reference evidence="2 3" key="1">
    <citation type="journal article" date="2008" name="Proc. Natl. Acad. Sci. U.S.A.">
        <title>The genome of Cyanothece 51142, a unicellular diazotrophic cyanobacterium important in the marine nitrogen cycle.</title>
        <authorList>
            <person name="Welsh E.A."/>
            <person name="Liberton M."/>
            <person name="Stoeckel J."/>
            <person name="Loh T."/>
            <person name="Elvitigala T."/>
            <person name="Wang C."/>
            <person name="Wollam A."/>
            <person name="Fulton R.S."/>
            <person name="Clifton S.W."/>
            <person name="Jacobs J.M."/>
            <person name="Aurora R."/>
            <person name="Ghosh B.K."/>
            <person name="Sherman L.A."/>
            <person name="Smith R.D."/>
            <person name="Wilson R.K."/>
            <person name="Pakrasi H.B."/>
        </authorList>
    </citation>
    <scope>NUCLEOTIDE SEQUENCE [LARGE SCALE GENOMIC DNA]</scope>
    <source>
        <strain evidence="3">ATCC 51142 / BH68</strain>
    </source>
</reference>
<organism evidence="2 3">
    <name type="scientific">Crocosphaera subtropica (strain ATCC 51142 / BH68)</name>
    <name type="common">Cyanothece sp. (strain ATCC 51142)</name>
    <dbReference type="NCBI Taxonomy" id="43989"/>
    <lineage>
        <taxon>Bacteria</taxon>
        <taxon>Bacillati</taxon>
        <taxon>Cyanobacteriota</taxon>
        <taxon>Cyanophyceae</taxon>
        <taxon>Oscillatoriophycideae</taxon>
        <taxon>Chroococcales</taxon>
        <taxon>Aphanothecaceae</taxon>
        <taxon>Crocosphaera</taxon>
        <taxon>Crocosphaera subtropica</taxon>
    </lineage>
</organism>
<dbReference type="eggNOG" id="COG1664">
    <property type="taxonomic scope" value="Bacteria"/>
</dbReference>
<dbReference type="OrthoDB" id="418748at2"/>
<feature type="transmembrane region" description="Helical" evidence="1">
    <location>
        <begin position="347"/>
        <end position="373"/>
    </location>
</feature>
<protein>
    <recommendedName>
        <fullName evidence="4">Polymer-forming cytoskeletal protein</fullName>
    </recommendedName>
</protein>
<dbReference type="STRING" id="43989.cce_1552"/>
<keyword evidence="3" id="KW-1185">Reference proteome</keyword>
<keyword evidence="1" id="KW-1133">Transmembrane helix</keyword>
<dbReference type="Proteomes" id="UP000001203">
    <property type="component" value="Chromosome circular"/>
</dbReference>
<evidence type="ECO:0000313" key="2">
    <source>
        <dbReference type="EMBL" id="ACB50902.1"/>
    </source>
</evidence>
<evidence type="ECO:0008006" key="4">
    <source>
        <dbReference type="Google" id="ProtNLM"/>
    </source>
</evidence>
<keyword evidence="1" id="KW-0472">Membrane</keyword>
<dbReference type="EMBL" id="CP000806">
    <property type="protein sequence ID" value="ACB50902.1"/>
    <property type="molecule type" value="Genomic_DNA"/>
</dbReference>
<feature type="transmembrane region" description="Helical" evidence="1">
    <location>
        <begin position="265"/>
        <end position="283"/>
    </location>
</feature>
<dbReference type="HOGENOM" id="CLU_036799_0_0_3"/>
<proteinExistence type="predicted"/>
<dbReference type="RefSeq" id="WP_009544357.1">
    <property type="nucleotide sequence ID" value="NC_010546.1"/>
</dbReference>
<sequence length="438" mass="45966">MKRSSVAIRQKLLILVSLVLLVGLFLVSSLGAMKNRRGEQITIAQNEIIDDDLYVFGAMVTIDGTVRGDVIGAGRQITVNGTVEGDLVAAGQAIVINGTVNDDARIAGQVLQIGTNARIADDLVAAGGSFESKTGSTIAGDLSFAAAQARLMGTVQQQVKGTMAALELGGTVGQNMNVTIGSDRPLVDPPFTPPSPVAIPVVATGLTITDFAQIGGELNYRSGSEATISSAAQIAGGVNREGIKPATARHTVEPALVVWGNVQRWITLFLVGVLGLWLVPGWIQQLGTTVQAKPLPSLGWGIVTGLIVGTLAIAVPVITIILTAILGSFLWNLVPLIMGVGLLTNSILVIGFLLFISYVPPIVVSFLGGQWLLHSVKGNGFSKRIVKLAVGLLIFVFLSAIPLLGGLIYLIVILLGLGSLWILLQNRSPSSLNYRENY</sequence>
<dbReference type="KEGG" id="cyt:cce_1552"/>
<keyword evidence="1" id="KW-0812">Transmembrane</keyword>